<feature type="chain" id="PRO_5041941352" evidence="2">
    <location>
        <begin position="25"/>
        <end position="193"/>
    </location>
</feature>
<keyword evidence="4" id="KW-1185">Reference proteome</keyword>
<dbReference type="Proteomes" id="UP001221142">
    <property type="component" value="Unassembled WGS sequence"/>
</dbReference>
<evidence type="ECO:0000256" key="1">
    <source>
        <dbReference type="SAM" id="MobiDB-lite"/>
    </source>
</evidence>
<dbReference type="AlphaFoldDB" id="A0AAD7FG04"/>
<organism evidence="3 4">
    <name type="scientific">Roridomyces roridus</name>
    <dbReference type="NCBI Taxonomy" id="1738132"/>
    <lineage>
        <taxon>Eukaryota</taxon>
        <taxon>Fungi</taxon>
        <taxon>Dikarya</taxon>
        <taxon>Basidiomycota</taxon>
        <taxon>Agaricomycotina</taxon>
        <taxon>Agaricomycetes</taxon>
        <taxon>Agaricomycetidae</taxon>
        <taxon>Agaricales</taxon>
        <taxon>Marasmiineae</taxon>
        <taxon>Mycenaceae</taxon>
        <taxon>Roridomyces</taxon>
    </lineage>
</organism>
<name>A0AAD7FG04_9AGAR</name>
<feature type="region of interest" description="Disordered" evidence="1">
    <location>
        <begin position="172"/>
        <end position="193"/>
    </location>
</feature>
<dbReference type="EMBL" id="JARKIF010000022">
    <property type="protein sequence ID" value="KAJ7616497.1"/>
    <property type="molecule type" value="Genomic_DNA"/>
</dbReference>
<proteinExistence type="predicted"/>
<evidence type="ECO:0000313" key="3">
    <source>
        <dbReference type="EMBL" id="KAJ7616497.1"/>
    </source>
</evidence>
<evidence type="ECO:0000256" key="2">
    <source>
        <dbReference type="SAM" id="SignalP"/>
    </source>
</evidence>
<keyword evidence="2" id="KW-0732">Signal</keyword>
<sequence>MLSLIHLAFLALAFFSASTPSVHGRELWLERNNRAIHLHPRRFGQNHPAVLEKLRAACGGGVCAKLAGAAVTPLLAKQGECTQQDMADQIINTSKQFNGTTQAAMLAIAIEYRQTEKNTPPDFKTKPETFRNSVFCQTAPKNPELNGLVQAQDPANDPNVFFDPAMGESVQLGAQANTRPFDDGAAGNSTGSA</sequence>
<gene>
    <name evidence="3" type="ORF">FB45DRAFT_992817</name>
</gene>
<protein>
    <submittedName>
        <fullName evidence="3">Uncharacterized protein</fullName>
    </submittedName>
</protein>
<feature type="signal peptide" evidence="2">
    <location>
        <begin position="1"/>
        <end position="24"/>
    </location>
</feature>
<comment type="caution">
    <text evidence="3">The sequence shown here is derived from an EMBL/GenBank/DDBJ whole genome shotgun (WGS) entry which is preliminary data.</text>
</comment>
<reference evidence="3" key="1">
    <citation type="submission" date="2023-03" db="EMBL/GenBank/DDBJ databases">
        <title>Massive genome expansion in bonnet fungi (Mycena s.s.) driven by repeated elements and novel gene families across ecological guilds.</title>
        <authorList>
            <consortium name="Lawrence Berkeley National Laboratory"/>
            <person name="Harder C.B."/>
            <person name="Miyauchi S."/>
            <person name="Viragh M."/>
            <person name="Kuo A."/>
            <person name="Thoen E."/>
            <person name="Andreopoulos B."/>
            <person name="Lu D."/>
            <person name="Skrede I."/>
            <person name="Drula E."/>
            <person name="Henrissat B."/>
            <person name="Morin E."/>
            <person name="Kohler A."/>
            <person name="Barry K."/>
            <person name="LaButti K."/>
            <person name="Morin E."/>
            <person name="Salamov A."/>
            <person name="Lipzen A."/>
            <person name="Mereny Z."/>
            <person name="Hegedus B."/>
            <person name="Baldrian P."/>
            <person name="Stursova M."/>
            <person name="Weitz H."/>
            <person name="Taylor A."/>
            <person name="Grigoriev I.V."/>
            <person name="Nagy L.G."/>
            <person name="Martin F."/>
            <person name="Kauserud H."/>
        </authorList>
    </citation>
    <scope>NUCLEOTIDE SEQUENCE</scope>
    <source>
        <strain evidence="3">9284</strain>
    </source>
</reference>
<accession>A0AAD7FG04</accession>
<evidence type="ECO:0000313" key="4">
    <source>
        <dbReference type="Proteomes" id="UP001221142"/>
    </source>
</evidence>